<name>A0A1C0Z0N6_9BACL</name>
<reference evidence="12 13" key="1">
    <citation type="submission" date="2016-07" db="EMBL/GenBank/DDBJ databases">
        <title>Caryophanon latum genome sequencing.</title>
        <authorList>
            <person name="Verma A."/>
            <person name="Pal Y."/>
            <person name="Krishnamurthi S."/>
        </authorList>
    </citation>
    <scope>NUCLEOTIDE SEQUENCE [LARGE SCALE GENOMIC DNA]</scope>
    <source>
        <strain evidence="12 13">DSM 14151</strain>
    </source>
</reference>
<gene>
    <name evidence="12" type="ORF">A6K76_05930</name>
</gene>
<evidence type="ECO:0000256" key="2">
    <source>
        <dbReference type="ARBA" id="ARBA00005983"/>
    </source>
</evidence>
<evidence type="ECO:0000256" key="7">
    <source>
        <dbReference type="ARBA" id="ARBA00022840"/>
    </source>
</evidence>
<dbReference type="SMART" id="SM00046">
    <property type="entry name" value="DAGKc"/>
    <property type="match status" value="1"/>
</dbReference>
<dbReference type="PANTHER" id="PTHR12358">
    <property type="entry name" value="SPHINGOSINE KINASE"/>
    <property type="match status" value="1"/>
</dbReference>
<dbReference type="Pfam" id="PF19279">
    <property type="entry name" value="YegS_C"/>
    <property type="match status" value="1"/>
</dbReference>
<protein>
    <recommendedName>
        <fullName evidence="11">DAGKc domain-containing protein</fullName>
    </recommendedName>
</protein>
<accession>A0A1C0Z0N6</accession>
<keyword evidence="5" id="KW-0547">Nucleotide-binding</keyword>
<keyword evidence="6" id="KW-0418">Kinase</keyword>
<feature type="domain" description="DAGKc" evidence="11">
    <location>
        <begin position="1"/>
        <end position="125"/>
    </location>
</feature>
<dbReference type="GO" id="GO:0008654">
    <property type="term" value="P:phospholipid biosynthetic process"/>
    <property type="evidence" value="ECO:0007669"/>
    <property type="project" value="UniProtKB-KW"/>
</dbReference>
<evidence type="ECO:0000256" key="5">
    <source>
        <dbReference type="ARBA" id="ARBA00022741"/>
    </source>
</evidence>
<keyword evidence="10" id="KW-1208">Phospholipid metabolism</keyword>
<dbReference type="Proteomes" id="UP000093482">
    <property type="component" value="Unassembled WGS sequence"/>
</dbReference>
<evidence type="ECO:0000313" key="13">
    <source>
        <dbReference type="Proteomes" id="UP000093482"/>
    </source>
</evidence>
<sequence length="293" mass="33129">MRIVFIVNEASGHGKTAWASLERTYCGTYDVYKTKYPHHATEIVQQLAKEHEPICIVAVGGDGTIHEVVQGAVGQRHLIVAAFRAGSGNDFARSYVAFTSVADIKAWQAHERKSAHDIGVVNGEHFFMNNAGLGFDAYVVDLANRSKLKKWLNRIHLGKLSYVYFLVKGLLTYRTTTVEVNEQTYERVWFVTMSNQPYFGGGMKLSPHSKTDDGMLECTIVYQLSRIKLLALFVTVFWGGHTRFREVTQLQGESFTVTTHEPMHCHVDGEAFIMKQSHVHVNSQHRSWQNAHN</sequence>
<evidence type="ECO:0000256" key="3">
    <source>
        <dbReference type="ARBA" id="ARBA00022516"/>
    </source>
</evidence>
<dbReference type="RefSeq" id="WP_066462157.1">
    <property type="nucleotide sequence ID" value="NZ_MATO01000013.1"/>
</dbReference>
<evidence type="ECO:0000256" key="10">
    <source>
        <dbReference type="ARBA" id="ARBA00023264"/>
    </source>
</evidence>
<dbReference type="Pfam" id="PF00781">
    <property type="entry name" value="DAGK_cat"/>
    <property type="match status" value="1"/>
</dbReference>
<evidence type="ECO:0000256" key="8">
    <source>
        <dbReference type="ARBA" id="ARBA00023098"/>
    </source>
</evidence>
<dbReference type="SUPFAM" id="SSF111331">
    <property type="entry name" value="NAD kinase/diacylglycerol kinase-like"/>
    <property type="match status" value="1"/>
</dbReference>
<organism evidence="12 13">
    <name type="scientific">Caryophanon latum</name>
    <dbReference type="NCBI Taxonomy" id="33977"/>
    <lineage>
        <taxon>Bacteria</taxon>
        <taxon>Bacillati</taxon>
        <taxon>Bacillota</taxon>
        <taxon>Bacilli</taxon>
        <taxon>Bacillales</taxon>
        <taxon>Caryophanaceae</taxon>
        <taxon>Caryophanon</taxon>
    </lineage>
</organism>
<dbReference type="PANTHER" id="PTHR12358:SF54">
    <property type="entry name" value="SPHINGOSINE KINASE RELATED PROTEIN"/>
    <property type="match status" value="1"/>
</dbReference>
<dbReference type="GO" id="GO:0016301">
    <property type="term" value="F:kinase activity"/>
    <property type="evidence" value="ECO:0007669"/>
    <property type="project" value="UniProtKB-KW"/>
</dbReference>
<evidence type="ECO:0000256" key="4">
    <source>
        <dbReference type="ARBA" id="ARBA00022679"/>
    </source>
</evidence>
<evidence type="ECO:0000313" key="12">
    <source>
        <dbReference type="EMBL" id="OCS92930.1"/>
    </source>
</evidence>
<evidence type="ECO:0000256" key="9">
    <source>
        <dbReference type="ARBA" id="ARBA00023209"/>
    </source>
</evidence>
<dbReference type="InterPro" id="IPR050187">
    <property type="entry name" value="Lipid_Phosphate_FormReg"/>
</dbReference>
<comment type="caution">
    <text evidence="12">The sequence shown here is derived from an EMBL/GenBank/DDBJ whole genome shotgun (WGS) entry which is preliminary data.</text>
</comment>
<evidence type="ECO:0000259" key="11">
    <source>
        <dbReference type="PROSITE" id="PS50146"/>
    </source>
</evidence>
<dbReference type="PROSITE" id="PS50146">
    <property type="entry name" value="DAGK"/>
    <property type="match status" value="1"/>
</dbReference>
<dbReference type="InterPro" id="IPR017438">
    <property type="entry name" value="ATP-NAD_kinase_N"/>
</dbReference>
<dbReference type="AlphaFoldDB" id="A0A1C0Z0N6"/>
<keyword evidence="8" id="KW-0443">Lipid metabolism</keyword>
<proteinExistence type="inferred from homology"/>
<keyword evidence="9" id="KW-0594">Phospholipid biosynthesis</keyword>
<evidence type="ECO:0000256" key="6">
    <source>
        <dbReference type="ARBA" id="ARBA00022777"/>
    </source>
</evidence>
<keyword evidence="13" id="KW-1185">Reference proteome</keyword>
<dbReference type="OrthoDB" id="9786026at2"/>
<evidence type="ECO:0000256" key="1">
    <source>
        <dbReference type="ARBA" id="ARBA00001946"/>
    </source>
</evidence>
<comment type="similarity">
    <text evidence="2">Belongs to the diacylglycerol/lipid kinase family.</text>
</comment>
<keyword evidence="7" id="KW-0067">ATP-binding</keyword>
<comment type="cofactor">
    <cofactor evidence="1">
        <name>Mg(2+)</name>
        <dbReference type="ChEBI" id="CHEBI:18420"/>
    </cofactor>
</comment>
<dbReference type="InterPro" id="IPR001206">
    <property type="entry name" value="Diacylglycerol_kinase_cat_dom"/>
</dbReference>
<dbReference type="EMBL" id="MATO01000013">
    <property type="protein sequence ID" value="OCS92930.1"/>
    <property type="molecule type" value="Genomic_DNA"/>
</dbReference>
<dbReference type="InterPro" id="IPR045540">
    <property type="entry name" value="YegS/DAGK_C"/>
</dbReference>
<dbReference type="Gene3D" id="2.60.200.40">
    <property type="match status" value="1"/>
</dbReference>
<dbReference type="GO" id="GO:0005524">
    <property type="term" value="F:ATP binding"/>
    <property type="evidence" value="ECO:0007669"/>
    <property type="project" value="UniProtKB-KW"/>
</dbReference>
<dbReference type="Gene3D" id="3.40.50.10330">
    <property type="entry name" value="Probable inorganic polyphosphate/atp-NAD kinase, domain 1"/>
    <property type="match status" value="1"/>
</dbReference>
<keyword evidence="3" id="KW-0444">Lipid biosynthesis</keyword>
<keyword evidence="4" id="KW-0808">Transferase</keyword>
<dbReference type="InterPro" id="IPR016064">
    <property type="entry name" value="NAD/diacylglycerol_kinase_sf"/>
</dbReference>